<dbReference type="Gene3D" id="2.60.120.260">
    <property type="entry name" value="Galactose-binding domain-like"/>
    <property type="match status" value="1"/>
</dbReference>
<dbReference type="PANTHER" id="PTHR43056">
    <property type="entry name" value="PEPTIDASE S9 PROLYL OLIGOPEPTIDASE"/>
    <property type="match status" value="1"/>
</dbReference>
<feature type="chain" id="PRO_5021437774" evidence="2">
    <location>
        <begin position="28"/>
        <end position="654"/>
    </location>
</feature>
<dbReference type="Pfam" id="PF02129">
    <property type="entry name" value="Peptidase_S15"/>
    <property type="match status" value="1"/>
</dbReference>
<name>A0A502CHX3_9GAMM</name>
<evidence type="ECO:0000259" key="3">
    <source>
        <dbReference type="SMART" id="SM00939"/>
    </source>
</evidence>
<dbReference type="InterPro" id="IPR029058">
    <property type="entry name" value="AB_hydrolase_fold"/>
</dbReference>
<reference evidence="4 5" key="1">
    <citation type="journal article" date="2019" name="Environ. Microbiol.">
        <title>Species interactions and distinct microbial communities in high Arctic permafrost affected cryosols are associated with the CH4 and CO2 gas fluxes.</title>
        <authorList>
            <person name="Altshuler I."/>
            <person name="Hamel J."/>
            <person name="Turney S."/>
            <person name="Magnuson E."/>
            <person name="Levesque R."/>
            <person name="Greer C."/>
            <person name="Whyte L.G."/>
        </authorList>
    </citation>
    <scope>NUCLEOTIDE SEQUENCE [LARGE SCALE GENOMIC DNA]</scope>
    <source>
        <strain evidence="4 5">S13Y</strain>
    </source>
</reference>
<dbReference type="InterPro" id="IPR005674">
    <property type="entry name" value="CocE/Ser_esterase"/>
</dbReference>
<feature type="domain" description="Xaa-Pro dipeptidyl-peptidase C-terminal" evidence="3">
    <location>
        <begin position="382"/>
        <end position="648"/>
    </location>
</feature>
<dbReference type="PANTHER" id="PTHR43056:SF10">
    <property type="entry name" value="COCE_NOND FAMILY, PUTATIVE (AFU_ORTHOLOGUE AFUA_7G00600)-RELATED"/>
    <property type="match status" value="1"/>
</dbReference>
<dbReference type="InterPro" id="IPR008979">
    <property type="entry name" value="Galactose-bd-like_sf"/>
</dbReference>
<dbReference type="EMBL" id="RCZO01000001">
    <property type="protein sequence ID" value="TPG11341.1"/>
    <property type="molecule type" value="Genomic_DNA"/>
</dbReference>
<organism evidence="4 5">
    <name type="scientific">Rhodanobacter glycinis</name>
    <dbReference type="NCBI Taxonomy" id="582702"/>
    <lineage>
        <taxon>Bacteria</taxon>
        <taxon>Pseudomonadati</taxon>
        <taxon>Pseudomonadota</taxon>
        <taxon>Gammaproteobacteria</taxon>
        <taxon>Lysobacterales</taxon>
        <taxon>Rhodanobacteraceae</taxon>
        <taxon>Rhodanobacter</taxon>
    </lineage>
</organism>
<evidence type="ECO:0000313" key="4">
    <source>
        <dbReference type="EMBL" id="TPG11341.1"/>
    </source>
</evidence>
<dbReference type="RefSeq" id="WP_140648563.1">
    <property type="nucleotide sequence ID" value="NZ_RCZO01000001.1"/>
</dbReference>
<dbReference type="Gene3D" id="1.10.3020.10">
    <property type="entry name" value="alpha-amino acid ester hydrolase ( Helical cap domain)"/>
    <property type="match status" value="1"/>
</dbReference>
<keyword evidence="1 4" id="KW-0378">Hydrolase</keyword>
<dbReference type="AlphaFoldDB" id="A0A502CHX3"/>
<dbReference type="SUPFAM" id="SSF53474">
    <property type="entry name" value="alpha/beta-Hydrolases"/>
    <property type="match status" value="1"/>
</dbReference>
<keyword evidence="2" id="KW-0732">Signal</keyword>
<protein>
    <submittedName>
        <fullName evidence="4">CocE/NonD family hydrolase</fullName>
    </submittedName>
</protein>
<dbReference type="InterPro" id="IPR013736">
    <property type="entry name" value="Xaa-Pro_dipept_C"/>
</dbReference>
<dbReference type="Pfam" id="PF08530">
    <property type="entry name" value="PepX_C"/>
    <property type="match status" value="1"/>
</dbReference>
<dbReference type="InterPro" id="IPR050585">
    <property type="entry name" value="Xaa-Pro_dipeptidyl-ppase/CocE"/>
</dbReference>
<feature type="signal peptide" evidence="2">
    <location>
        <begin position="1"/>
        <end position="27"/>
    </location>
</feature>
<dbReference type="SUPFAM" id="SSF49785">
    <property type="entry name" value="Galactose-binding domain-like"/>
    <property type="match status" value="1"/>
</dbReference>
<evidence type="ECO:0000256" key="1">
    <source>
        <dbReference type="ARBA" id="ARBA00022801"/>
    </source>
</evidence>
<keyword evidence="5" id="KW-1185">Reference proteome</keyword>
<evidence type="ECO:0000256" key="2">
    <source>
        <dbReference type="SAM" id="SignalP"/>
    </source>
</evidence>
<sequence length="654" mass="72354">MKSSHTAAGLRSAFFVLLFALSNALQATDTPQAKYPNYPSETPAKFVPATDSHDYVSRDVMIPMRDGVKLHTIILIPNGASHAGILLTRTPYDAKALTTHTMSGHLGPMLQGYDNATDVIVEDGYIRVVQDVRGKYGSEGDYVMNRPVHGPLNPTPVDDATDTYDTIDWLVKNIPESNGKVGTLGISYDGFEPLMALINPHPALKVSVPMNPMVDGWMGDDWFHNGAFRQQNLSYVYEQTASRDNSIKWWTNYHDEYDLFMHYGSAGALAHAYGMEQLGFWNKMLAHPAYDSFWSDQAVDKLLAAQPLKVPVMLVHSLWDQEDSYGALAVYRAIEPKDTSGSMVRLVMGPWHHGQEIDEGSSLGAIRFGSDTAQYFREHILRPYLAQYLKDGAPKADIAAVTAYQTGSNQWQRLGRWPLACATGCPTKSRALYLEAGNKLGFTAPAAGADYDEYVSDPAHPVPYRARPIQPMGYDVGQTWSQWLVDDQREASGRTDVLSYVSDVLTTPLTISGAPQVNLVASTSGSDSDWVVKLIDVYPDQVAEQPEMGGYQLAVAMDIFRGRYREGFTEGKPIAANQPLPYRFALPSANHVFLPGHRIMVQVQSSWFPLYDRNPQTFVPNIMLAKPADYVKATQRMYHAPAQASFIALPVVGG</sequence>
<dbReference type="Proteomes" id="UP000319486">
    <property type="component" value="Unassembled WGS sequence"/>
</dbReference>
<dbReference type="GO" id="GO:0008239">
    <property type="term" value="F:dipeptidyl-peptidase activity"/>
    <property type="evidence" value="ECO:0007669"/>
    <property type="project" value="InterPro"/>
</dbReference>
<accession>A0A502CHX3</accession>
<gene>
    <name evidence="4" type="ORF">EAH88_02030</name>
</gene>
<proteinExistence type="predicted"/>
<dbReference type="SMART" id="SM00939">
    <property type="entry name" value="PepX_C"/>
    <property type="match status" value="1"/>
</dbReference>
<comment type="caution">
    <text evidence="4">The sequence shown here is derived from an EMBL/GenBank/DDBJ whole genome shotgun (WGS) entry which is preliminary data.</text>
</comment>
<evidence type="ECO:0000313" key="5">
    <source>
        <dbReference type="Proteomes" id="UP000319486"/>
    </source>
</evidence>
<dbReference type="Gene3D" id="3.40.50.1820">
    <property type="entry name" value="alpha/beta hydrolase"/>
    <property type="match status" value="1"/>
</dbReference>
<dbReference type="NCBIfam" id="TIGR00976">
    <property type="entry name" value="CocE_NonD"/>
    <property type="match status" value="1"/>
</dbReference>
<dbReference type="InterPro" id="IPR000383">
    <property type="entry name" value="Xaa-Pro-like_dom"/>
</dbReference>